<evidence type="ECO:0000313" key="1">
    <source>
        <dbReference type="EMBL" id="VVM93727.1"/>
    </source>
</evidence>
<sequence>MKLRALGNLSGVVGEQEAGAEFEVDAELGQSLIDRGIAERVSEKVVASAKPEKSPKE</sequence>
<reference evidence="1 2" key="1">
    <citation type="submission" date="2019-09" db="EMBL/GenBank/DDBJ databases">
        <authorList>
            <person name="Chandra G."/>
            <person name="Truman W A."/>
        </authorList>
    </citation>
    <scope>NUCLEOTIDE SEQUENCE [LARGE SCALE GENOMIC DNA]</scope>
    <source>
        <strain evidence="1">PS673</strain>
    </source>
</reference>
<evidence type="ECO:0000313" key="2">
    <source>
        <dbReference type="Proteomes" id="UP000344274"/>
    </source>
</evidence>
<dbReference type="EMBL" id="CABVHB010000020">
    <property type="protein sequence ID" value="VVM93727.1"/>
    <property type="molecule type" value="Genomic_DNA"/>
</dbReference>
<accession>A0A5E6TN65</accession>
<dbReference type="RefSeq" id="WP_191629296.1">
    <property type="nucleotide sequence ID" value="NZ_CABVHB010000020.1"/>
</dbReference>
<dbReference type="AlphaFoldDB" id="A0A5E6TN65"/>
<organism evidence="1 2">
    <name type="scientific">Pseudomonas fluorescens</name>
    <dbReference type="NCBI Taxonomy" id="294"/>
    <lineage>
        <taxon>Bacteria</taxon>
        <taxon>Pseudomonadati</taxon>
        <taxon>Pseudomonadota</taxon>
        <taxon>Gammaproteobacteria</taxon>
        <taxon>Pseudomonadales</taxon>
        <taxon>Pseudomonadaceae</taxon>
        <taxon>Pseudomonas</taxon>
    </lineage>
</organism>
<name>A0A5E6TN65_PSEFL</name>
<protein>
    <submittedName>
        <fullName evidence="1">Uncharacterized protein</fullName>
    </submittedName>
</protein>
<dbReference type="Proteomes" id="UP000344274">
    <property type="component" value="Unassembled WGS sequence"/>
</dbReference>
<proteinExistence type="predicted"/>
<gene>
    <name evidence="1" type="ORF">PS673_02923</name>
</gene>